<name>A0A8B8FGJ0_9HEMI</name>
<dbReference type="GO" id="GO:0097196">
    <property type="term" value="C:Shu complex"/>
    <property type="evidence" value="ECO:0007669"/>
    <property type="project" value="TreeGrafter"/>
</dbReference>
<sequence length="208" mass="24097">MNVPEVKCTLLCGASDYSQSLLFESAVYWAEVGYRVVYLQMFQMKSLPIPVDGAKPPSVHALNRITFLTLSRWQDLVKYTCSVHETSPNVPRVILVADLHNYYNNEDRDQKIRLAHMLCACLCDAISYCSQVYKSTSYLTVSTEDSMLETHKLSTMYFPSTTWISSFDDNQVVFCKKQIYSYQQRTQKIKFIKLNNKLRCNSVEILYM</sequence>
<organism evidence="2 3">
    <name type="scientific">Sipha flava</name>
    <name type="common">yellow sugarcane aphid</name>
    <dbReference type="NCBI Taxonomy" id="143950"/>
    <lineage>
        <taxon>Eukaryota</taxon>
        <taxon>Metazoa</taxon>
        <taxon>Ecdysozoa</taxon>
        <taxon>Arthropoda</taxon>
        <taxon>Hexapoda</taxon>
        <taxon>Insecta</taxon>
        <taxon>Pterygota</taxon>
        <taxon>Neoptera</taxon>
        <taxon>Paraneoptera</taxon>
        <taxon>Hemiptera</taxon>
        <taxon>Sternorrhyncha</taxon>
        <taxon>Aphidomorpha</taxon>
        <taxon>Aphidoidea</taxon>
        <taxon>Aphididae</taxon>
        <taxon>Sipha</taxon>
    </lineage>
</organism>
<keyword evidence="2" id="KW-1185">Reference proteome</keyword>
<proteinExistence type="predicted"/>
<dbReference type="OrthoDB" id="67296at2759"/>
<protein>
    <submittedName>
        <fullName evidence="3">Uncharacterized protein LOC112683019 isoform X1</fullName>
    </submittedName>
</protein>
<dbReference type="Proteomes" id="UP000694846">
    <property type="component" value="Unplaced"/>
</dbReference>
<dbReference type="PANTHER" id="PTHR28653">
    <property type="match status" value="1"/>
</dbReference>
<feature type="domain" description="Ig-like" evidence="1">
    <location>
        <begin position="1"/>
        <end position="91"/>
    </location>
</feature>
<reference evidence="3" key="1">
    <citation type="submission" date="2025-08" db="UniProtKB">
        <authorList>
            <consortium name="RefSeq"/>
        </authorList>
    </citation>
    <scope>IDENTIFICATION</scope>
    <source>
        <tissue evidence="3">Whole body</tissue>
    </source>
</reference>
<dbReference type="PROSITE" id="PS50835">
    <property type="entry name" value="IG_LIKE"/>
    <property type="match status" value="1"/>
</dbReference>
<accession>A0A8B8FGJ0</accession>
<dbReference type="GO" id="GO:0003697">
    <property type="term" value="F:single-stranded DNA binding"/>
    <property type="evidence" value="ECO:0007669"/>
    <property type="project" value="TreeGrafter"/>
</dbReference>
<dbReference type="AlphaFoldDB" id="A0A8B8FGJ0"/>
<evidence type="ECO:0000259" key="1">
    <source>
        <dbReference type="PROSITE" id="PS50835"/>
    </source>
</evidence>
<dbReference type="RefSeq" id="XP_025409641.1">
    <property type="nucleotide sequence ID" value="XM_025553856.1"/>
</dbReference>
<evidence type="ECO:0000313" key="2">
    <source>
        <dbReference type="Proteomes" id="UP000694846"/>
    </source>
</evidence>
<dbReference type="GeneID" id="112683019"/>
<dbReference type="InterPro" id="IPR007110">
    <property type="entry name" value="Ig-like_dom"/>
</dbReference>
<dbReference type="PANTHER" id="PTHR28653:SF1">
    <property type="entry name" value="ATPASE SWSAP1"/>
    <property type="match status" value="1"/>
</dbReference>
<evidence type="ECO:0000313" key="3">
    <source>
        <dbReference type="RefSeq" id="XP_025409641.1"/>
    </source>
</evidence>
<dbReference type="GO" id="GO:0000724">
    <property type="term" value="P:double-strand break repair via homologous recombination"/>
    <property type="evidence" value="ECO:0007669"/>
    <property type="project" value="TreeGrafter"/>
</dbReference>
<gene>
    <name evidence="3" type="primary">LOC112683019</name>
</gene>